<sequence length="346" mass="37400">MARKKVISKTAESLAKALTFCSMGVDEEGDTYKAHARIVNGYIVTFNGTICVGHPIEENELAAVCPHVPTLISAINKSGKSLSMTINDKGHLSVTGENLRAIVPCIPPEGMPPVMPDMKIAELSDSIKEGFKLLLPLTGEDGTQAIDYSILLRANSMVATNRSVMFEYWHGIDLPPGLGILKATAKAIASVPEKLEGFGWSHGRRVTFWFEGGAFIQSALVGEQWPDVDSIFNGVVGTPEALPAGFFEGIEAVSSFSKDGGIHFDNDKVRSGYANYGEDGPVYGATYDVPGMVAKHVFSARDLKLIKPVCDKIDYWSDEAKALFFGPVANGEEMPKVRGVLMKRRG</sequence>
<dbReference type="RefSeq" id="YP_010738175.1">
    <property type="nucleotide sequence ID" value="NC_073023.1"/>
</dbReference>
<dbReference type="GeneID" id="79585540"/>
<keyword evidence="2" id="KW-1185">Reference proteome</keyword>
<organism evidence="1 2">
    <name type="scientific">Sphingomonas phage Eidolon</name>
    <dbReference type="NCBI Taxonomy" id="2686311"/>
    <lineage>
        <taxon>Viruses</taxon>
        <taxon>Duplodnaviria</taxon>
        <taxon>Heunggongvirae</taxon>
        <taxon>Uroviricota</taxon>
        <taxon>Caudoviricetes</taxon>
        <taxon>Johnpaulvirinae</taxon>
        <taxon>Eidolonvirus</taxon>
        <taxon>Eidolonvirus eidolon</taxon>
    </lineage>
</organism>
<name>A0A6M3T9R3_9CAUD</name>
<reference evidence="1 2" key="1">
    <citation type="submission" date="2019-11" db="EMBL/GenBank/DDBJ databases">
        <authorList>
            <person name="Hylling O."/>
            <person name="Hansen L.H."/>
            <person name="Johansen A."/>
        </authorList>
    </citation>
    <scope>NUCLEOTIDE SEQUENCE [LARGE SCALE GENOMIC DNA]</scope>
</reference>
<proteinExistence type="predicted"/>
<dbReference type="EMBL" id="MN734437">
    <property type="protein sequence ID" value="QJD54409.1"/>
    <property type="molecule type" value="Genomic_DNA"/>
</dbReference>
<protein>
    <submittedName>
        <fullName evidence="1">DNA polymerase III beta subunit</fullName>
    </submittedName>
</protein>
<dbReference type="KEGG" id="vg:79585540"/>
<evidence type="ECO:0000313" key="1">
    <source>
        <dbReference type="EMBL" id="QJD54409.1"/>
    </source>
</evidence>
<evidence type="ECO:0000313" key="2">
    <source>
        <dbReference type="Proteomes" id="UP000502376"/>
    </source>
</evidence>
<accession>A0A6M3T9R3</accession>
<dbReference type="Proteomes" id="UP000502376">
    <property type="component" value="Segment"/>
</dbReference>